<evidence type="ECO:0000313" key="3">
    <source>
        <dbReference type="Proteomes" id="UP000030106"/>
    </source>
</evidence>
<dbReference type="InterPro" id="IPR008220">
    <property type="entry name" value="HAT_MetX-like"/>
</dbReference>
<dbReference type="InterPro" id="IPR029058">
    <property type="entry name" value="AB_hydrolase_fold"/>
</dbReference>
<dbReference type="GO" id="GO:0016747">
    <property type="term" value="F:acyltransferase activity, transferring groups other than amino-acyl groups"/>
    <property type="evidence" value="ECO:0007669"/>
    <property type="project" value="InterPro"/>
</dbReference>
<feature type="active site" evidence="1">
    <location>
        <position position="313"/>
    </location>
</feature>
<name>A0A0A2VZK7_BEABA</name>
<protein>
    <submittedName>
        <fullName evidence="2">Homoserine O-acetyltransferase</fullName>
    </submittedName>
</protein>
<dbReference type="EMBL" id="ANFO01000173">
    <property type="protein sequence ID" value="KGQ11802.1"/>
    <property type="molecule type" value="Genomic_DNA"/>
</dbReference>
<dbReference type="Gene3D" id="3.40.50.1820">
    <property type="entry name" value="alpha/beta hydrolase"/>
    <property type="match status" value="1"/>
</dbReference>
<dbReference type="HOGENOM" id="CLU_028760_2_0_1"/>
<dbReference type="NCBIfam" id="NF005757">
    <property type="entry name" value="PRK07581.1"/>
    <property type="match status" value="1"/>
</dbReference>
<reference evidence="2 3" key="1">
    <citation type="submission" date="2012-10" db="EMBL/GenBank/DDBJ databases">
        <title>Genome sequencing and analysis of entomopathogenic fungi Beauveria bassiana D1-5.</title>
        <authorList>
            <person name="Li Q."/>
            <person name="Wang L."/>
            <person name="Zhang Z."/>
            <person name="Wang Q."/>
            <person name="Ren J."/>
            <person name="Wang M."/>
            <person name="Xu W."/>
            <person name="Wang J."/>
            <person name="Lu Y."/>
            <person name="Du Q."/>
            <person name="Sun Z."/>
        </authorList>
    </citation>
    <scope>NUCLEOTIDE SEQUENCE [LARGE SCALE GENOMIC DNA]</scope>
    <source>
        <strain evidence="2 3">D1-5</strain>
    </source>
</reference>
<dbReference type="Proteomes" id="UP000030106">
    <property type="component" value="Unassembled WGS sequence"/>
</dbReference>
<dbReference type="eggNOG" id="ENOG502QVPA">
    <property type="taxonomic scope" value="Eukaryota"/>
</dbReference>
<organism evidence="2 3">
    <name type="scientific">Beauveria bassiana D1-5</name>
    <dbReference type="NCBI Taxonomy" id="1245745"/>
    <lineage>
        <taxon>Eukaryota</taxon>
        <taxon>Fungi</taxon>
        <taxon>Dikarya</taxon>
        <taxon>Ascomycota</taxon>
        <taxon>Pezizomycotina</taxon>
        <taxon>Sordariomycetes</taxon>
        <taxon>Hypocreomycetidae</taxon>
        <taxon>Hypocreales</taxon>
        <taxon>Cordycipitaceae</taxon>
        <taxon>Beauveria</taxon>
    </lineage>
</organism>
<gene>
    <name evidence="2" type="ORF">BBAD15_g2457</name>
</gene>
<dbReference type="STRING" id="1245745.A0A0A2VZK7"/>
<evidence type="ECO:0000256" key="1">
    <source>
        <dbReference type="PIRSR" id="PIRSR000443-1"/>
    </source>
</evidence>
<dbReference type="AlphaFoldDB" id="A0A0A2VZK7"/>
<dbReference type="OrthoDB" id="9972683at2759"/>
<feature type="active site" evidence="1">
    <location>
        <position position="344"/>
    </location>
</feature>
<keyword evidence="2" id="KW-0808">Transferase</keyword>
<feature type="active site" description="Nucleophile" evidence="1">
    <location>
        <position position="130"/>
    </location>
</feature>
<proteinExistence type="predicted"/>
<evidence type="ECO:0000313" key="2">
    <source>
        <dbReference type="EMBL" id="KGQ11802.1"/>
    </source>
</evidence>
<dbReference type="PIRSF" id="PIRSF000443">
    <property type="entry name" value="Homoser_Ac_trans"/>
    <property type="match status" value="1"/>
</dbReference>
<comment type="caution">
    <text evidence="2">The sequence shown here is derived from an EMBL/GenBank/DDBJ whole genome shotgun (WGS) entry which is preliminary data.</text>
</comment>
<accession>A0A0A2VZK7</accession>
<dbReference type="PANTHER" id="PTHR32268:SF15">
    <property type="entry name" value="HOMOSERINE ACETYLTRANSFERASE FAMILY PROTEIN (AFU_ORTHOLOGUE AFUA_1G15350)"/>
    <property type="match status" value="1"/>
</dbReference>
<dbReference type="PANTHER" id="PTHR32268">
    <property type="entry name" value="HOMOSERINE O-ACETYLTRANSFERASE"/>
    <property type="match status" value="1"/>
</dbReference>
<dbReference type="SUPFAM" id="SSF53474">
    <property type="entry name" value="alpha/beta-Hydrolases"/>
    <property type="match status" value="1"/>
</dbReference>
<sequence length="372" mass="41497">MATSNDDYSTFNLGDFRLSSGVILPSAFIAYKTFGARSNPAIIYPSWFSGSISDNEWLIGPGKALDPARYFIIIPALIGNGQSVSPSNTRERRAGVKFPDVTVKDNVTAQHRLVTEGLGVTHARAVLGWSMGAGQTYQWLTQYPDFMDLGVPFCGSARTSIHNQVFLEGVKSALLAAKRAASAGSARGEVGSYTLWTDEERVAGLKAFGRVYAGWGFSQQFYREQLYKTKLGFKDLEDFMVNFWEAWALSKGILSDFAPARIRQMWCDPENMLHMLHTWQAADCSDQPPYDKDLEKAMTGIKAKTLVLPGKTDLYFPPEDSEYEVKYMSEGRGKCIPFPSIWGHWAGGPGSNPEDVEWLDDKLKNFLENESW</sequence>